<evidence type="ECO:0000256" key="1">
    <source>
        <dbReference type="ARBA" id="ARBA00009254"/>
    </source>
</evidence>
<sequence>MKSSDVRAKTADELKAQLVDLKKEQFNLRFQRATQQLEKPARVREVRRDIARIKTILAEKNAAK</sequence>
<dbReference type="Gene3D" id="1.10.287.310">
    <property type="match status" value="1"/>
</dbReference>
<evidence type="ECO:0000256" key="4">
    <source>
        <dbReference type="ARBA" id="ARBA00035204"/>
    </source>
</evidence>
<dbReference type="InterPro" id="IPR018254">
    <property type="entry name" value="Ribosomal_uL29_CS"/>
</dbReference>
<evidence type="ECO:0000256" key="2">
    <source>
        <dbReference type="ARBA" id="ARBA00022980"/>
    </source>
</evidence>
<dbReference type="CDD" id="cd00427">
    <property type="entry name" value="Ribosomal_L29_HIP"/>
    <property type="match status" value="1"/>
</dbReference>
<name>A0ABW5QP21_9HYPH</name>
<dbReference type="InterPro" id="IPR036049">
    <property type="entry name" value="Ribosomal_uL29_sf"/>
</dbReference>
<reference evidence="7" key="1">
    <citation type="journal article" date="2019" name="Int. J. Syst. Evol. Microbiol.">
        <title>The Global Catalogue of Microorganisms (GCM) 10K type strain sequencing project: providing services to taxonomists for standard genome sequencing and annotation.</title>
        <authorList>
            <consortium name="The Broad Institute Genomics Platform"/>
            <consortium name="The Broad Institute Genome Sequencing Center for Infectious Disease"/>
            <person name="Wu L."/>
            <person name="Ma J."/>
        </authorList>
    </citation>
    <scope>NUCLEOTIDE SEQUENCE [LARGE SCALE GENOMIC DNA]</scope>
    <source>
        <strain evidence="7">CCM 7427</strain>
    </source>
</reference>
<evidence type="ECO:0000313" key="7">
    <source>
        <dbReference type="Proteomes" id="UP001597521"/>
    </source>
</evidence>
<dbReference type="Proteomes" id="UP001597521">
    <property type="component" value="Unassembled WGS sequence"/>
</dbReference>
<keyword evidence="7" id="KW-1185">Reference proteome</keyword>
<protein>
    <recommendedName>
        <fullName evidence="4 5">Large ribosomal subunit protein uL29</fullName>
    </recommendedName>
</protein>
<keyword evidence="3 5" id="KW-0687">Ribonucleoprotein</keyword>
<evidence type="ECO:0000256" key="5">
    <source>
        <dbReference type="HAMAP-Rule" id="MF_00374"/>
    </source>
</evidence>
<dbReference type="HAMAP" id="MF_00374">
    <property type="entry name" value="Ribosomal_uL29"/>
    <property type="match status" value="1"/>
</dbReference>
<dbReference type="RefSeq" id="WP_386835040.1">
    <property type="nucleotide sequence ID" value="NZ_JBHUNP010000001.1"/>
</dbReference>
<keyword evidence="2 5" id="KW-0689">Ribosomal protein</keyword>
<comment type="caution">
    <text evidence="6">The sequence shown here is derived from an EMBL/GenBank/DDBJ whole genome shotgun (WGS) entry which is preliminary data.</text>
</comment>
<dbReference type="InterPro" id="IPR001854">
    <property type="entry name" value="Ribosomal_uL29"/>
</dbReference>
<dbReference type="NCBIfam" id="TIGR00012">
    <property type="entry name" value="L29"/>
    <property type="match status" value="1"/>
</dbReference>
<organism evidence="6 7">
    <name type="scientific">Devosia albogilva</name>
    <dbReference type="NCBI Taxonomy" id="429726"/>
    <lineage>
        <taxon>Bacteria</taxon>
        <taxon>Pseudomonadati</taxon>
        <taxon>Pseudomonadota</taxon>
        <taxon>Alphaproteobacteria</taxon>
        <taxon>Hyphomicrobiales</taxon>
        <taxon>Devosiaceae</taxon>
        <taxon>Devosia</taxon>
    </lineage>
</organism>
<dbReference type="GO" id="GO:0005840">
    <property type="term" value="C:ribosome"/>
    <property type="evidence" value="ECO:0007669"/>
    <property type="project" value="UniProtKB-KW"/>
</dbReference>
<proteinExistence type="inferred from homology"/>
<dbReference type="SUPFAM" id="SSF46561">
    <property type="entry name" value="Ribosomal protein L29 (L29p)"/>
    <property type="match status" value="1"/>
</dbReference>
<comment type="similarity">
    <text evidence="1 5">Belongs to the universal ribosomal protein uL29 family.</text>
</comment>
<dbReference type="PANTHER" id="PTHR10916:SF0">
    <property type="entry name" value="LARGE RIBOSOMAL SUBUNIT PROTEIN UL29C"/>
    <property type="match status" value="1"/>
</dbReference>
<gene>
    <name evidence="5 6" type="primary">rpmC</name>
    <name evidence="6" type="ORF">ACFSX5_17005</name>
</gene>
<dbReference type="EMBL" id="JBHUNP010000001">
    <property type="protein sequence ID" value="MFD2649487.1"/>
    <property type="molecule type" value="Genomic_DNA"/>
</dbReference>
<dbReference type="InterPro" id="IPR050063">
    <property type="entry name" value="Ribosomal_protein_uL29"/>
</dbReference>
<evidence type="ECO:0000313" key="6">
    <source>
        <dbReference type="EMBL" id="MFD2649487.1"/>
    </source>
</evidence>
<dbReference type="PANTHER" id="PTHR10916">
    <property type="entry name" value="60S RIBOSOMAL PROTEIN L35/50S RIBOSOMAL PROTEIN L29"/>
    <property type="match status" value="1"/>
</dbReference>
<accession>A0ABW5QP21</accession>
<dbReference type="Pfam" id="PF00831">
    <property type="entry name" value="Ribosomal_L29"/>
    <property type="match status" value="1"/>
</dbReference>
<dbReference type="PROSITE" id="PS00579">
    <property type="entry name" value="RIBOSOMAL_L29"/>
    <property type="match status" value="1"/>
</dbReference>
<evidence type="ECO:0000256" key="3">
    <source>
        <dbReference type="ARBA" id="ARBA00023274"/>
    </source>
</evidence>